<dbReference type="GO" id="GO:0008168">
    <property type="term" value="F:methyltransferase activity"/>
    <property type="evidence" value="ECO:0007669"/>
    <property type="project" value="UniProtKB-KW"/>
</dbReference>
<feature type="binding site" evidence="1">
    <location>
        <position position="40"/>
    </location>
    <ligand>
        <name>Zn(2+)</name>
        <dbReference type="ChEBI" id="CHEBI:29105"/>
    </ligand>
</feature>
<dbReference type="SUPFAM" id="SSF53335">
    <property type="entry name" value="S-adenosyl-L-methionine-dependent methyltransferases"/>
    <property type="match status" value="1"/>
</dbReference>
<evidence type="ECO:0000256" key="1">
    <source>
        <dbReference type="PIRSR" id="PIRSR018249-1"/>
    </source>
</evidence>
<keyword evidence="5" id="KW-1185">Reference proteome</keyword>
<organism evidence="4 5">
    <name type="scientific">Nocardia stercoris</name>
    <dbReference type="NCBI Taxonomy" id="2483361"/>
    <lineage>
        <taxon>Bacteria</taxon>
        <taxon>Bacillati</taxon>
        <taxon>Actinomycetota</taxon>
        <taxon>Actinomycetes</taxon>
        <taxon>Mycobacteriales</taxon>
        <taxon>Nocardiaceae</taxon>
        <taxon>Nocardia</taxon>
    </lineage>
</organism>
<evidence type="ECO:0000313" key="4">
    <source>
        <dbReference type="EMBL" id="RMI35022.1"/>
    </source>
</evidence>
<dbReference type="GO" id="GO:0046872">
    <property type="term" value="F:metal ion binding"/>
    <property type="evidence" value="ECO:0007669"/>
    <property type="project" value="UniProtKB-KW"/>
</dbReference>
<dbReference type="AlphaFoldDB" id="A0A3M2LBV5"/>
<keyword evidence="2" id="KW-0949">S-adenosyl-L-methionine</keyword>
<protein>
    <submittedName>
        <fullName evidence="4">Methyltransferase type 11</fullName>
    </submittedName>
</protein>
<keyword evidence="1" id="KW-0862">Zinc</keyword>
<feature type="binding site" evidence="1">
    <location>
        <position position="24"/>
    </location>
    <ligand>
        <name>Zn(2+)</name>
        <dbReference type="ChEBI" id="CHEBI:29105"/>
    </ligand>
</feature>
<sequence>MNPARSLDAATGRPLDSVAALLSCPECGSPLSVWDRALRCPQGHSFDIARQGYVSLLTGAATKMSGDTAEMLDARAAFQAAGHFAPIAAAVGAAIAAPALPASILEVGSGTGYYLGAALDAAPAAAGIALDVAKPAARRAARCHPRAASILADAWRRLPIRDGVLTHVLSVFAPRNPAEVARILDRDGRFVVVTPTVRHLAELIEPLAMVSVDAGKEARLTESLSGHFEPVASSGVEYSMDLTHTDIERVVAMGPSAFHAPADRPARIAALPERVAVTASVTVSIYRPR</sequence>
<reference evidence="4 5" key="1">
    <citation type="submission" date="2018-10" db="EMBL/GenBank/DDBJ databases">
        <title>Isolation from cow dung.</title>
        <authorList>
            <person name="Ling L."/>
        </authorList>
    </citation>
    <scope>NUCLEOTIDE SEQUENCE [LARGE SCALE GENOMIC DNA]</scope>
    <source>
        <strain evidence="4 5">NEAU-LL90</strain>
    </source>
</reference>
<feature type="domain" description="23S rRNA (guanine(745)-N(1))-methyltransferase N-terminal" evidence="3">
    <location>
        <begin position="23"/>
        <end position="57"/>
    </location>
</feature>
<dbReference type="Proteomes" id="UP000279275">
    <property type="component" value="Unassembled WGS sequence"/>
</dbReference>
<accession>A0A3M2LBV5</accession>
<keyword evidence="4" id="KW-0808">Transferase</keyword>
<evidence type="ECO:0000256" key="2">
    <source>
        <dbReference type="PIRSR" id="PIRSR018249-2"/>
    </source>
</evidence>
<name>A0A3M2LBV5_9NOCA</name>
<dbReference type="PIRSF" id="PIRSF018249">
    <property type="entry name" value="MyrA_prd"/>
    <property type="match status" value="1"/>
</dbReference>
<dbReference type="OrthoDB" id="108476at2"/>
<dbReference type="Pfam" id="PF21302">
    <property type="entry name" value="Zn_ribbon_RlmA"/>
    <property type="match status" value="1"/>
</dbReference>
<dbReference type="EMBL" id="RFFH01000001">
    <property type="protein sequence ID" value="RMI35022.1"/>
    <property type="molecule type" value="Genomic_DNA"/>
</dbReference>
<evidence type="ECO:0000313" key="5">
    <source>
        <dbReference type="Proteomes" id="UP000279275"/>
    </source>
</evidence>
<dbReference type="InterPro" id="IPR048647">
    <property type="entry name" value="RlmA_N"/>
</dbReference>
<comment type="caution">
    <text evidence="4">The sequence shown here is derived from an EMBL/GenBank/DDBJ whole genome shotgun (WGS) entry which is preliminary data.</text>
</comment>
<feature type="binding site" evidence="2">
    <location>
        <position position="199"/>
    </location>
    <ligand>
        <name>S-adenosyl-L-methionine</name>
        <dbReference type="ChEBI" id="CHEBI:59789"/>
    </ligand>
</feature>
<keyword evidence="1" id="KW-0479">Metal-binding</keyword>
<keyword evidence="4" id="KW-0489">Methyltransferase</keyword>
<feature type="binding site" evidence="1">
    <location>
        <position position="27"/>
    </location>
    <ligand>
        <name>Zn(2+)</name>
        <dbReference type="ChEBI" id="CHEBI:29105"/>
    </ligand>
</feature>
<feature type="binding site" evidence="1">
    <location>
        <position position="44"/>
    </location>
    <ligand>
        <name>Zn(2+)</name>
        <dbReference type="ChEBI" id="CHEBI:29105"/>
    </ligand>
</feature>
<dbReference type="Gene3D" id="3.40.50.150">
    <property type="entry name" value="Vaccinia Virus protein VP39"/>
    <property type="match status" value="1"/>
</dbReference>
<dbReference type="GO" id="GO:0032259">
    <property type="term" value="P:methylation"/>
    <property type="evidence" value="ECO:0007669"/>
    <property type="project" value="UniProtKB-KW"/>
</dbReference>
<proteinExistence type="predicted"/>
<dbReference type="InterPro" id="IPR029063">
    <property type="entry name" value="SAM-dependent_MTases_sf"/>
</dbReference>
<gene>
    <name evidence="4" type="ORF">EBN03_01415</name>
</gene>
<dbReference type="InterPro" id="IPR016718">
    <property type="entry name" value="rRNA_m1G-MeTrfase_A_prd"/>
</dbReference>
<feature type="binding site" evidence="2">
    <location>
        <begin position="111"/>
        <end position="112"/>
    </location>
    <ligand>
        <name>S-adenosyl-L-methionine</name>
        <dbReference type="ChEBI" id="CHEBI:59789"/>
    </ligand>
</feature>
<feature type="binding site" evidence="2">
    <location>
        <position position="84"/>
    </location>
    <ligand>
        <name>S-adenosyl-L-methionine</name>
        <dbReference type="ChEBI" id="CHEBI:59789"/>
    </ligand>
</feature>
<evidence type="ECO:0000259" key="3">
    <source>
        <dbReference type="Pfam" id="PF21302"/>
    </source>
</evidence>